<feature type="transmembrane region" description="Helical" evidence="6">
    <location>
        <begin position="187"/>
        <end position="211"/>
    </location>
</feature>
<dbReference type="EMBL" id="FRXO01000016">
    <property type="protein sequence ID" value="SHO67591.1"/>
    <property type="molecule type" value="Genomic_DNA"/>
</dbReference>
<keyword evidence="4 6" id="KW-1133">Transmembrane helix</keyword>
<dbReference type="GO" id="GO:0005886">
    <property type="term" value="C:plasma membrane"/>
    <property type="evidence" value="ECO:0007669"/>
    <property type="project" value="UniProtKB-SubCell"/>
</dbReference>
<dbReference type="RefSeq" id="WP_073632568.1">
    <property type="nucleotide sequence ID" value="NZ_FRXO01000016.1"/>
</dbReference>
<keyword evidence="8" id="KW-1185">Reference proteome</keyword>
<dbReference type="PANTHER" id="PTHR30086:SF20">
    <property type="entry name" value="ARGININE EXPORTER PROTEIN ARGO-RELATED"/>
    <property type="match status" value="1"/>
</dbReference>
<keyword evidence="2" id="KW-1003">Cell membrane</keyword>
<evidence type="ECO:0000256" key="5">
    <source>
        <dbReference type="ARBA" id="ARBA00023136"/>
    </source>
</evidence>
<dbReference type="AlphaFoldDB" id="A0A1M7ZRT6"/>
<keyword evidence="5 6" id="KW-0472">Membrane</keyword>
<protein>
    <submittedName>
        <fullName evidence="7">Threonine/homoserine/homoserine lactone efflux protein</fullName>
    </submittedName>
</protein>
<dbReference type="STRING" id="1123029.SAMN02745172_04272"/>
<dbReference type="GO" id="GO:0015171">
    <property type="term" value="F:amino acid transmembrane transporter activity"/>
    <property type="evidence" value="ECO:0007669"/>
    <property type="project" value="TreeGrafter"/>
</dbReference>
<evidence type="ECO:0000256" key="6">
    <source>
        <dbReference type="SAM" id="Phobius"/>
    </source>
</evidence>
<feature type="transmembrane region" description="Helical" evidence="6">
    <location>
        <begin position="147"/>
        <end position="175"/>
    </location>
</feature>
<organism evidence="7 8">
    <name type="scientific">Pseudoxanthobacter soli DSM 19599</name>
    <dbReference type="NCBI Taxonomy" id="1123029"/>
    <lineage>
        <taxon>Bacteria</taxon>
        <taxon>Pseudomonadati</taxon>
        <taxon>Pseudomonadota</taxon>
        <taxon>Alphaproteobacteria</taxon>
        <taxon>Hyphomicrobiales</taxon>
        <taxon>Segnochrobactraceae</taxon>
        <taxon>Pseudoxanthobacter</taxon>
    </lineage>
</organism>
<dbReference type="PANTHER" id="PTHR30086">
    <property type="entry name" value="ARGININE EXPORTER PROTEIN ARGO"/>
    <property type="match status" value="1"/>
</dbReference>
<feature type="transmembrane region" description="Helical" evidence="6">
    <location>
        <begin position="68"/>
        <end position="89"/>
    </location>
</feature>
<dbReference type="Pfam" id="PF01810">
    <property type="entry name" value="LysE"/>
    <property type="match status" value="1"/>
</dbReference>
<feature type="transmembrane region" description="Helical" evidence="6">
    <location>
        <begin position="109"/>
        <end position="135"/>
    </location>
</feature>
<gene>
    <name evidence="7" type="ORF">SAMN02745172_04272</name>
</gene>
<evidence type="ECO:0000313" key="8">
    <source>
        <dbReference type="Proteomes" id="UP000186406"/>
    </source>
</evidence>
<dbReference type="InterPro" id="IPR001123">
    <property type="entry name" value="LeuE-type"/>
</dbReference>
<evidence type="ECO:0000256" key="4">
    <source>
        <dbReference type="ARBA" id="ARBA00022989"/>
    </source>
</evidence>
<keyword evidence="3 6" id="KW-0812">Transmembrane</keyword>
<dbReference type="OrthoDB" id="7874789at2"/>
<comment type="subcellular location">
    <subcellularLocation>
        <location evidence="1">Cell membrane</location>
        <topology evidence="1">Multi-pass membrane protein</topology>
    </subcellularLocation>
</comment>
<sequence>MTDFGLLGIGAAIGVATTAPVGPVNIMVIQRTFRRGLFAGWLAGLGAVVADALYASMAAFGVTAVSDFVSSHAVTVQMIGAVVLFWFGWRIMRAHPHLDEGANGGQSGFISGLATAFVMTITNPGAVLGFIALFGGLGDLAPAPGDWLGALTLVAGLIIGSSSWWLLIAGLVTMLRGRMNDAWLERINRVAGGLLFVFGLAVLGRALWALFG</sequence>
<feature type="transmembrane region" description="Helical" evidence="6">
    <location>
        <begin position="6"/>
        <end position="26"/>
    </location>
</feature>
<dbReference type="Proteomes" id="UP000186406">
    <property type="component" value="Unassembled WGS sequence"/>
</dbReference>
<reference evidence="7 8" key="1">
    <citation type="submission" date="2016-12" db="EMBL/GenBank/DDBJ databases">
        <authorList>
            <person name="Song W.-J."/>
            <person name="Kurnit D.M."/>
        </authorList>
    </citation>
    <scope>NUCLEOTIDE SEQUENCE [LARGE SCALE GENOMIC DNA]</scope>
    <source>
        <strain evidence="7 8">DSM 19599</strain>
    </source>
</reference>
<name>A0A1M7ZRT6_9HYPH</name>
<accession>A0A1M7ZRT6</accession>
<evidence type="ECO:0000256" key="1">
    <source>
        <dbReference type="ARBA" id="ARBA00004651"/>
    </source>
</evidence>
<evidence type="ECO:0000256" key="3">
    <source>
        <dbReference type="ARBA" id="ARBA00022692"/>
    </source>
</evidence>
<evidence type="ECO:0000256" key="2">
    <source>
        <dbReference type="ARBA" id="ARBA00022475"/>
    </source>
</evidence>
<feature type="transmembrane region" description="Helical" evidence="6">
    <location>
        <begin position="38"/>
        <end position="62"/>
    </location>
</feature>
<proteinExistence type="predicted"/>
<evidence type="ECO:0000313" key="7">
    <source>
        <dbReference type="EMBL" id="SHO67591.1"/>
    </source>
</evidence>